<organism evidence="2 3">
    <name type="scientific">Kalanchoe fedtschenkoi</name>
    <name type="common">Lavender scallops</name>
    <name type="synonym">South American air plant</name>
    <dbReference type="NCBI Taxonomy" id="63787"/>
    <lineage>
        <taxon>Eukaryota</taxon>
        <taxon>Viridiplantae</taxon>
        <taxon>Streptophyta</taxon>
        <taxon>Embryophyta</taxon>
        <taxon>Tracheophyta</taxon>
        <taxon>Spermatophyta</taxon>
        <taxon>Magnoliopsida</taxon>
        <taxon>eudicotyledons</taxon>
        <taxon>Gunneridae</taxon>
        <taxon>Pentapetalae</taxon>
        <taxon>Saxifragales</taxon>
        <taxon>Crassulaceae</taxon>
        <taxon>Kalanchoe</taxon>
    </lineage>
</organism>
<dbReference type="Gramene" id="Kaladp0058s0455.1.v1.1">
    <property type="protein sequence ID" value="Kaladp0058s0455.1.v1.1.CDS.1"/>
    <property type="gene ID" value="Kaladp0058s0455.v1.1"/>
</dbReference>
<dbReference type="SUPFAM" id="SSF81383">
    <property type="entry name" value="F-box domain"/>
    <property type="match status" value="1"/>
</dbReference>
<evidence type="ECO:0000313" key="3">
    <source>
        <dbReference type="Proteomes" id="UP000594263"/>
    </source>
</evidence>
<reference evidence="2" key="1">
    <citation type="submission" date="2021-01" db="UniProtKB">
        <authorList>
            <consortium name="EnsemblPlants"/>
        </authorList>
    </citation>
    <scope>IDENTIFICATION</scope>
</reference>
<dbReference type="PANTHER" id="PTHR47602">
    <property type="entry name" value="F-BOX PROTEIN SKIP22"/>
    <property type="match status" value="1"/>
</dbReference>
<accession>A0A7N0U9J8</accession>
<dbReference type="PROSITE" id="PS50181">
    <property type="entry name" value="FBOX"/>
    <property type="match status" value="1"/>
</dbReference>
<dbReference type="Pfam" id="PF12937">
    <property type="entry name" value="F-box-like"/>
    <property type="match status" value="1"/>
</dbReference>
<dbReference type="CDD" id="cd22165">
    <property type="entry name" value="F-box_AtSKIP22-like"/>
    <property type="match status" value="1"/>
</dbReference>
<protein>
    <recommendedName>
        <fullName evidence="1">F-box domain-containing protein</fullName>
    </recommendedName>
</protein>
<keyword evidence="3" id="KW-1185">Reference proteome</keyword>
<name>A0A7N0U9J8_KALFE</name>
<feature type="domain" description="F-box" evidence="1">
    <location>
        <begin position="360"/>
        <end position="406"/>
    </location>
</feature>
<dbReference type="InterPro" id="IPR001810">
    <property type="entry name" value="F-box_dom"/>
</dbReference>
<dbReference type="Gene3D" id="1.20.1280.50">
    <property type="match status" value="1"/>
</dbReference>
<evidence type="ECO:0000259" key="1">
    <source>
        <dbReference type="PROSITE" id="PS50181"/>
    </source>
</evidence>
<dbReference type="OMA" id="QRPNLPH"/>
<dbReference type="Proteomes" id="UP000594263">
    <property type="component" value="Unplaced"/>
</dbReference>
<dbReference type="PANTHER" id="PTHR47602:SF2">
    <property type="entry name" value="F-BOX PROTEIN SKIP22"/>
    <property type="match status" value="1"/>
</dbReference>
<sequence length="508" mass="55594">MKLRVRSATSKETLKFEVPADCTLSHLKQVIAERIGGASAEMTVSLNRKDELCGFPEDALRSLGVSSGDLVYYSLDSSVFVPKALTLGAESSASGSVAASSDTGVIDCGHSEAGDKDPDAVELSKASIGESKVEQAHVGDAKMADLTPEETLDFQAPGIQSDENMDVDPELVAPLKQRFTPYFLKNVWCNGEGSALSGHSLLLAAVHAVLVDSGFVRLDPATGEPVYEFQVPGDGKPAGMALSLRYTLDKLIELKIKSAAPETVVLKLHKLGGHLMVHGALVGIKNACYTLKLDEQHYGTKIETVLRKRGERVEGGGGGGGMLLNVLHEGEVFNFYKEVKDKLALPLLIDLCEKAGLPQPPCLMLLPTDLKLKIFELVSGADLAKLACQCSELQYVTSNNSLWRIKYMLEFGNTGEENDSTNWKQRYIQSWKIEKERKRSSEWLDRLGRQERMRWPRSNRWPPYPSPHIIGGNHDIFPFGGPGPFGGLSNRSAPLPHLSFQQVPQRRL</sequence>
<dbReference type="EnsemblPlants" id="Kaladp0058s0455.1.v1.1">
    <property type="protein sequence ID" value="Kaladp0058s0455.1.v1.1.CDS.1"/>
    <property type="gene ID" value="Kaladp0058s0455.v1.1"/>
</dbReference>
<proteinExistence type="predicted"/>
<dbReference type="AlphaFoldDB" id="A0A7N0U9J8"/>
<evidence type="ECO:0000313" key="2">
    <source>
        <dbReference type="EnsemblPlants" id="Kaladp0058s0455.1.v1.1.CDS.1"/>
    </source>
</evidence>
<dbReference type="Gene3D" id="3.10.20.90">
    <property type="entry name" value="Phosphatidylinositol 3-kinase Catalytic Subunit, Chain A, domain 1"/>
    <property type="match status" value="1"/>
</dbReference>
<dbReference type="Gene3D" id="3.40.1000.30">
    <property type="match status" value="1"/>
</dbReference>
<dbReference type="InterPro" id="IPR036047">
    <property type="entry name" value="F-box-like_dom_sf"/>
</dbReference>